<keyword evidence="2" id="KW-1185">Reference proteome</keyword>
<reference evidence="3" key="1">
    <citation type="submission" date="2016-11" db="UniProtKB">
        <authorList>
            <consortium name="WormBaseParasite"/>
        </authorList>
    </citation>
    <scope>IDENTIFICATION</scope>
</reference>
<sequence length="1002" mass="107373">DLSKSTLVDTLLVTLAAAVDQLGRRLDQRWLLWPTAGRSSCALRRLQSIEARDVDLNAFQVGFRFRNSLESRPTPLPRQSVGEGEGDDVKEFRLAVSASNFGWPQPGGRSNGLDCRLLSGDCPTYSRSGLPPREPGCSNARLGIGGPDGGLLFRLDRLLSPSGGDVIASLSGPQLMRLFGHVTAAAPTRTLSCLPDGLASNSSTDQDAFVAMATVDTLAPARSPENRPLLARPELVRHWPRSPAFARSERCAELWRPFDDLLKVNGDWSAAERSEAATVAERLWSGPLSLRLAEIEKLCAGAVSGNSIRSVRAAGCYCGTGLGCQPHRSRAPASRIPTRPSDRIYSRIGRQQICVVEAACRCPALLAGGTSVFSGPDQLRLRLALRQRCQRLLYDNPAFRNSCLQLMTSSPSCNSPNIVGISRFSDAASSTVLASWSSGSAAVNSLFGCHPMSSPPLPTVAGHRQTFRSEQIPLRLAIIHWLLAGRAWLLSSMWTVLSVSEWRRLVDELLNRRRALDAGPYGPFGFAVSCLRYSGICVSGRVERTTVALFTANLKSPIFSIVRVDTLKISDFGLVRGLPRARPDRGSNSSRTATALWPTVRWMSRAEQCRQEMWSYPADDAVSATLRPTHVPTAAWTPGRGLGVGSRAHLSLRLASPPTPGINAHRFMEGLSGPANRNSGGISQYWRSLEAACWIMLVLSDGDWYPADKACRSPALREALRIVSTTPDDLTILRNALQCAGPERSECSASFATTALHHSAAAVAAPALSRVCEPSAPASSWSAAVLGQPLLDRHLYAHSPAVGRRCCRVDGTDSSTKTLPQFLSDDRQSSCRRTSAIAAAGPGGPIGDCQGADRYQLAALPRCRIVPTGLARRRPLRRHNHRARTPGLQGDDAAAAAPPLQSNVGGGVSVPLPAAVPSIGASAARPSGRRRLPRHRERPALTTSQQQQQGHVAVNGGGGAGSGFGYSPTPRLRCTCCQSTDLDSATSRHLAATVENSLVAVV</sequence>
<feature type="compositionally biased region" description="Basic residues" evidence="1">
    <location>
        <begin position="871"/>
        <end position="884"/>
    </location>
</feature>
<evidence type="ECO:0000313" key="3">
    <source>
        <dbReference type="WBParaSite" id="snap_masked-unitig_6334-processed-gene-0.1-mRNA-1"/>
    </source>
</evidence>
<organism evidence="2 3">
    <name type="scientific">Macrostomum lignano</name>
    <dbReference type="NCBI Taxonomy" id="282301"/>
    <lineage>
        <taxon>Eukaryota</taxon>
        <taxon>Metazoa</taxon>
        <taxon>Spiralia</taxon>
        <taxon>Lophotrochozoa</taxon>
        <taxon>Platyhelminthes</taxon>
        <taxon>Rhabditophora</taxon>
        <taxon>Macrostomorpha</taxon>
        <taxon>Macrostomida</taxon>
        <taxon>Macrostomidae</taxon>
        <taxon>Macrostomum</taxon>
    </lineage>
</organism>
<evidence type="ECO:0000256" key="1">
    <source>
        <dbReference type="SAM" id="MobiDB-lite"/>
    </source>
</evidence>
<feature type="compositionally biased region" description="Basic residues" evidence="1">
    <location>
        <begin position="927"/>
        <end position="937"/>
    </location>
</feature>
<dbReference type="AlphaFoldDB" id="A0A1I8JQU7"/>
<dbReference type="Proteomes" id="UP000095280">
    <property type="component" value="Unplaced"/>
</dbReference>
<feature type="region of interest" description="Disordered" evidence="1">
    <location>
        <begin position="871"/>
        <end position="902"/>
    </location>
</feature>
<name>A0A1I8JQU7_9PLAT</name>
<proteinExistence type="predicted"/>
<protein>
    <submittedName>
        <fullName evidence="3">Protein kinase domain-containing protein</fullName>
    </submittedName>
</protein>
<feature type="compositionally biased region" description="Gly residues" evidence="1">
    <location>
        <begin position="955"/>
        <end position="964"/>
    </location>
</feature>
<evidence type="ECO:0000313" key="2">
    <source>
        <dbReference type="Proteomes" id="UP000095280"/>
    </source>
</evidence>
<feature type="region of interest" description="Disordered" evidence="1">
    <location>
        <begin position="919"/>
        <end position="964"/>
    </location>
</feature>
<accession>A0A1I8JQU7</accession>
<dbReference type="WBParaSite" id="snap_masked-unitig_6334-processed-gene-0.1-mRNA-1">
    <property type="protein sequence ID" value="snap_masked-unitig_6334-processed-gene-0.1-mRNA-1"/>
    <property type="gene ID" value="snap_masked-unitig_6334-processed-gene-0.1"/>
</dbReference>
<feature type="compositionally biased region" description="Low complexity" evidence="1">
    <location>
        <begin position="944"/>
        <end position="954"/>
    </location>
</feature>